<dbReference type="EnsemblMetazoa" id="XM_050654582.1">
    <property type="protein sequence ID" value="XP_050510539.1"/>
    <property type="gene ID" value="LOC126887193"/>
</dbReference>
<dbReference type="RefSeq" id="XP_050510539.1">
    <property type="nucleotide sequence ID" value="XM_050654582.1"/>
</dbReference>
<protein>
    <submittedName>
        <fullName evidence="1">Uncharacterized protein</fullName>
    </submittedName>
</protein>
<proteinExistence type="predicted"/>
<organism evidence="1 2">
    <name type="scientific">Diabrotica virgifera virgifera</name>
    <name type="common">western corn rootworm</name>
    <dbReference type="NCBI Taxonomy" id="50390"/>
    <lineage>
        <taxon>Eukaryota</taxon>
        <taxon>Metazoa</taxon>
        <taxon>Ecdysozoa</taxon>
        <taxon>Arthropoda</taxon>
        <taxon>Hexapoda</taxon>
        <taxon>Insecta</taxon>
        <taxon>Pterygota</taxon>
        <taxon>Neoptera</taxon>
        <taxon>Endopterygota</taxon>
        <taxon>Coleoptera</taxon>
        <taxon>Polyphaga</taxon>
        <taxon>Cucujiformia</taxon>
        <taxon>Chrysomeloidea</taxon>
        <taxon>Chrysomelidae</taxon>
        <taxon>Galerucinae</taxon>
        <taxon>Diabroticina</taxon>
        <taxon>Diabroticites</taxon>
        <taxon>Diabrotica</taxon>
    </lineage>
</organism>
<dbReference type="PANTHER" id="PTHR21963">
    <property type="entry name" value="PF6"/>
    <property type="match status" value="1"/>
</dbReference>
<dbReference type="Proteomes" id="UP001652700">
    <property type="component" value="Unplaced"/>
</dbReference>
<keyword evidence="2" id="KW-1185">Reference proteome</keyword>
<reference evidence="1" key="1">
    <citation type="submission" date="2025-05" db="UniProtKB">
        <authorList>
            <consortium name="EnsemblMetazoa"/>
        </authorList>
    </citation>
    <scope>IDENTIFICATION</scope>
</reference>
<accession>A0ABM5KK03</accession>
<dbReference type="InterPro" id="IPR026173">
    <property type="entry name" value="SPAG17"/>
</dbReference>
<sequence length="1576" mass="183769">MSRKQKDLTSSKKRRRKSEISSSMENEFIELEISKFCPKRIFDVILINGNDEVSTNTLKNIIETAKSFEMMISLTFIPYADVLNVLENFDDSVLPDHIKSLINDLIDDISKTFNYLKPENYPASRLAMLMKIKLIEVMCRLRKKELEKLEQRSNLNKALEILTKECRKGTKDSHFEIKDKKSLKDIQNSSGFLNTESEVVFDDDIFNHVSFYVFEGVFSVKTLVNFVNFTRQSITAIIKFKDETKPPIDNSQAYSHRRFWADLDDFLYGHLRSEPLENTMLMAYNVNDDDNTAIFEDLWHMIKTISDIKLQHLHYIRHVKMYKAKEYDYLPLQCLNTYNKIMHNIPLEVCNEVVVLSSILEEVCERTDNSNIHDRYSLKDITSKISIPYSARTCLDVRNVEDHYTKSVGNGNTGKEAFQFYDGDYLNMTLDMYKPSGKVVQELALNVLKILKPFSLLQYEYPNAEIIHKHDLAPSVRTLTPKDYNAIDTFLKLMILAAIKRKSEEPIEEKRIPYHDLICYDSKAFRKSTKILTYNGNSQTKFPVDVTFRPSPMDYYWKEKYPPSVMIQTLYEVQQQFAYMDAVYCSEIDRLLLSFHDDLDDFGINTKIYDETICTPVCLRDFCRYIVKSEAKWLRHNEHPTYVRKIEESEECPGVKKIRRLNMFPEYSNLLETAEESDVCLMSKKTRSYGMSPVVGKPESDVILEESNVDDSGVCIAKKIEEDMEVTFDEMLNELENYPNNRNLFAEYSKSNFPKEFLAYDISGTTYFAVSGARTIFASHDGIKITVDNTKLIDENSKCTINLQYLENNLILHSNEMFKNFYTFHWIIADDTKIMFEISKSKKKGVKISESEIYDTNSTDTVPKESEKSKKLGIGKMKVKTLDEEHFRSKLFDDFLRHREASNADSKTEESRGTLDKSRESVTIDIFEGLNEAVTKNLPVYKVHKDYETLVLKKPIVHIPMVNILRRVLHDSNKKEYQTDIPMGKSKKYTPTQSSELTTAIEDAMSFRITLPNGIYVTCYLSQIREKLVEIKQEQLSTDIKVLRLEEFRLFTREGYILIKKIDGTITILMSNGNQINFEKPDTNIEEIRQSTLKQYHCKTLNDYRKKLNKSMQSNGVASAYYISRRAALETRKGYVIDKDLKKVLESARLPYLKKTLLRFDGTRSVLSHNKIKQKKLYHIVSEEDYVEEEIYYEREDGFKSLLEKSGNRVVEFADGTRIHTSVDVAPDLVDGYVYINLYYKYEHPHYVTVEYEEDDLMRILMNNDVVLEKKANDNITLSIGKEASTSVTSEEVKFIKKCNDCNSQYTCSFNIAPFHTNSLNFYAEFAHAEDSYQKHFYIDYAGHCKKNASFTSGPINTFDCNHGIKNTYKKLFSLKKTFSGEQFLTDDMVDLLKTQERRKENTVIDEKKGDGKHINNLTVQFSTKHYESFSDRYLSKSVVRSEVNLTKYKQKTCGPLHYLTKKCLIRMLTTETLVALLAEMQKYFIENKINNNVKGFIDLFANEKKGEVSVEAKKSLERRVKFLAEEEQKSKLKKQKDIVAEKILKWKDECNKYRELIRMKRCPFYFDSELYAIYK</sequence>
<evidence type="ECO:0000313" key="1">
    <source>
        <dbReference type="EnsemblMetazoa" id="XP_050510539.1"/>
    </source>
</evidence>
<name>A0ABM5KK03_DIAVI</name>
<dbReference type="PANTHER" id="PTHR21963:SF1">
    <property type="entry name" value="SPERM-ASSOCIATED ANTIGEN 17"/>
    <property type="match status" value="1"/>
</dbReference>
<dbReference type="GeneID" id="126887193"/>
<evidence type="ECO:0000313" key="2">
    <source>
        <dbReference type="Proteomes" id="UP001652700"/>
    </source>
</evidence>